<evidence type="ECO:0000259" key="4">
    <source>
        <dbReference type="PROSITE" id="PS50102"/>
    </source>
</evidence>
<dbReference type="Pfam" id="PF13893">
    <property type="entry name" value="RRM_5"/>
    <property type="match status" value="1"/>
</dbReference>
<dbReference type="InterPro" id="IPR055204">
    <property type="entry name" value="HNRNPL_RRM"/>
</dbReference>
<dbReference type="InterPro" id="IPR035979">
    <property type="entry name" value="RBD_domain_sf"/>
</dbReference>
<proteinExistence type="predicted"/>
<evidence type="ECO:0000256" key="2">
    <source>
        <dbReference type="PROSITE-ProRule" id="PRU00176"/>
    </source>
</evidence>
<dbReference type="EMBL" id="KZ308615">
    <property type="protein sequence ID" value="KAG8232387.1"/>
    <property type="molecule type" value="Genomic_DNA"/>
</dbReference>
<name>A0A8K0P447_LADFU</name>
<dbReference type="OrthoDB" id="302770at2759"/>
<comment type="caution">
    <text evidence="5">The sequence shown here is derived from an EMBL/GenBank/DDBJ whole genome shotgun (WGS) entry which is preliminary data.</text>
</comment>
<sequence length="359" mass="38754">MTGRPAPLLQEPRYGAGPQPYRSESLRGGGGGQALPPQLAYAPGPDRYEDGGGYGHQGRPGGGAPAYADHYPSERYVDRYGGVKGEYVRQPLRPSPPRPGYAPGGGGGGGLSGGGGVVGVVGGGGPSNNLPQQGSVMMVYGLNLEKVNPDKLFNVFCLYGNVVRIKFLKTKEGCAMIQMGDSLAVERAVQNLNNVSFFDCKLQLGYSKQAFLSDVQHPYPLPDGSPSFKDFMGNKNNRFINPAMASKNRIQPPSKILHFFNTPPNLTEERLKEVFDDLGVTPPKTIKLFPSKTERSSSGLMEFENISQSLEALMICNHAPIQNPSKYRWQVPIHNEALLFIITTNTKLNADAEDASPQG</sequence>
<dbReference type="Pfam" id="PF22976">
    <property type="entry name" value="RRM_10"/>
    <property type="match status" value="1"/>
</dbReference>
<dbReference type="InterPro" id="IPR012677">
    <property type="entry name" value="Nucleotide-bd_a/b_plait_sf"/>
</dbReference>
<feature type="domain" description="RRM" evidence="4">
    <location>
        <begin position="135"/>
        <end position="209"/>
    </location>
</feature>
<evidence type="ECO:0000313" key="6">
    <source>
        <dbReference type="Proteomes" id="UP000792457"/>
    </source>
</evidence>
<dbReference type="PROSITE" id="PS50102">
    <property type="entry name" value="RRM"/>
    <property type="match status" value="1"/>
</dbReference>
<evidence type="ECO:0000256" key="3">
    <source>
        <dbReference type="SAM" id="MobiDB-lite"/>
    </source>
</evidence>
<evidence type="ECO:0000256" key="1">
    <source>
        <dbReference type="ARBA" id="ARBA00022884"/>
    </source>
</evidence>
<keyword evidence="6" id="KW-1185">Reference proteome</keyword>
<dbReference type="InterPro" id="IPR000504">
    <property type="entry name" value="RRM_dom"/>
</dbReference>
<dbReference type="Proteomes" id="UP000792457">
    <property type="component" value="Unassembled WGS sequence"/>
</dbReference>
<protein>
    <recommendedName>
        <fullName evidence="4">RRM domain-containing protein</fullName>
    </recommendedName>
</protein>
<gene>
    <name evidence="5" type="ORF">J437_LFUL012530</name>
</gene>
<dbReference type="SMART" id="SM00360">
    <property type="entry name" value="RRM"/>
    <property type="match status" value="2"/>
</dbReference>
<feature type="region of interest" description="Disordered" evidence="3">
    <location>
        <begin position="1"/>
        <end position="67"/>
    </location>
</feature>
<dbReference type="SUPFAM" id="SSF54928">
    <property type="entry name" value="RNA-binding domain, RBD"/>
    <property type="match status" value="2"/>
</dbReference>
<keyword evidence="1 2" id="KW-0694">RNA-binding</keyword>
<dbReference type="Gene3D" id="3.30.70.330">
    <property type="match status" value="2"/>
</dbReference>
<dbReference type="CDD" id="cd12424">
    <property type="entry name" value="RRM3_hnRNPL_like"/>
    <property type="match status" value="1"/>
</dbReference>
<dbReference type="GO" id="GO:0003723">
    <property type="term" value="F:RNA binding"/>
    <property type="evidence" value="ECO:0007669"/>
    <property type="project" value="UniProtKB-UniRule"/>
</dbReference>
<reference evidence="5" key="1">
    <citation type="submission" date="2013-04" db="EMBL/GenBank/DDBJ databases">
        <authorList>
            <person name="Qu J."/>
            <person name="Murali S.C."/>
            <person name="Bandaranaike D."/>
            <person name="Bellair M."/>
            <person name="Blankenburg K."/>
            <person name="Chao H."/>
            <person name="Dinh H."/>
            <person name="Doddapaneni H."/>
            <person name="Downs B."/>
            <person name="Dugan-Rocha S."/>
            <person name="Elkadiri S."/>
            <person name="Gnanaolivu R.D."/>
            <person name="Hernandez B."/>
            <person name="Javaid M."/>
            <person name="Jayaseelan J.C."/>
            <person name="Lee S."/>
            <person name="Li M."/>
            <person name="Ming W."/>
            <person name="Munidasa M."/>
            <person name="Muniz J."/>
            <person name="Nguyen L."/>
            <person name="Ongeri F."/>
            <person name="Osuji N."/>
            <person name="Pu L.-L."/>
            <person name="Puazo M."/>
            <person name="Qu C."/>
            <person name="Quiroz J."/>
            <person name="Raj R."/>
            <person name="Weissenberger G."/>
            <person name="Xin Y."/>
            <person name="Zou X."/>
            <person name="Han Y."/>
            <person name="Richards S."/>
            <person name="Worley K."/>
            <person name="Muzny D."/>
            <person name="Gibbs R."/>
        </authorList>
    </citation>
    <scope>NUCLEOTIDE SEQUENCE</scope>
    <source>
        <strain evidence="5">Sampled in the wild</strain>
    </source>
</reference>
<organism evidence="5 6">
    <name type="scientific">Ladona fulva</name>
    <name type="common">Scarce chaser dragonfly</name>
    <name type="synonym">Libellula fulva</name>
    <dbReference type="NCBI Taxonomy" id="123851"/>
    <lineage>
        <taxon>Eukaryota</taxon>
        <taxon>Metazoa</taxon>
        <taxon>Ecdysozoa</taxon>
        <taxon>Arthropoda</taxon>
        <taxon>Hexapoda</taxon>
        <taxon>Insecta</taxon>
        <taxon>Pterygota</taxon>
        <taxon>Palaeoptera</taxon>
        <taxon>Odonata</taxon>
        <taxon>Epiprocta</taxon>
        <taxon>Anisoptera</taxon>
        <taxon>Libelluloidea</taxon>
        <taxon>Libellulidae</taxon>
        <taxon>Ladona</taxon>
    </lineage>
</organism>
<dbReference type="PANTHER" id="PTHR15592">
    <property type="entry name" value="MATRIN 3/NUCLEAR PROTEIN 220-RELATED"/>
    <property type="match status" value="1"/>
</dbReference>
<evidence type="ECO:0000313" key="5">
    <source>
        <dbReference type="EMBL" id="KAG8232387.1"/>
    </source>
</evidence>
<dbReference type="AlphaFoldDB" id="A0A8K0P447"/>
<dbReference type="CDD" id="cd12427">
    <property type="entry name" value="RRM4_hnRNPL_like"/>
    <property type="match status" value="1"/>
</dbReference>
<feature type="compositionally biased region" description="Gly residues" evidence="3">
    <location>
        <begin position="51"/>
        <end position="64"/>
    </location>
</feature>
<accession>A0A8K0P447</accession>
<reference evidence="5" key="2">
    <citation type="submission" date="2017-10" db="EMBL/GenBank/DDBJ databases">
        <title>Ladona fulva Genome sequencing and assembly.</title>
        <authorList>
            <person name="Murali S."/>
            <person name="Richards S."/>
            <person name="Bandaranaike D."/>
            <person name="Bellair M."/>
            <person name="Blankenburg K."/>
            <person name="Chao H."/>
            <person name="Dinh H."/>
            <person name="Doddapaneni H."/>
            <person name="Dugan-Rocha S."/>
            <person name="Elkadiri S."/>
            <person name="Gnanaolivu R."/>
            <person name="Hernandez B."/>
            <person name="Skinner E."/>
            <person name="Javaid M."/>
            <person name="Lee S."/>
            <person name="Li M."/>
            <person name="Ming W."/>
            <person name="Munidasa M."/>
            <person name="Muniz J."/>
            <person name="Nguyen L."/>
            <person name="Hughes D."/>
            <person name="Osuji N."/>
            <person name="Pu L.-L."/>
            <person name="Puazo M."/>
            <person name="Qu C."/>
            <person name="Quiroz J."/>
            <person name="Raj R."/>
            <person name="Weissenberger G."/>
            <person name="Xin Y."/>
            <person name="Zou X."/>
            <person name="Han Y."/>
            <person name="Worley K."/>
            <person name="Muzny D."/>
            <person name="Gibbs R."/>
        </authorList>
    </citation>
    <scope>NUCLEOTIDE SEQUENCE</scope>
    <source>
        <strain evidence="5">Sampled in the wild</strain>
    </source>
</reference>
<feature type="region of interest" description="Disordered" evidence="3">
    <location>
        <begin position="88"/>
        <end position="108"/>
    </location>
</feature>